<reference evidence="2 3" key="1">
    <citation type="journal article" date="2012" name="BMC Genomics">
        <title>Sequencing the genome of Marssonina brunnea reveals fungus-poplar co-evolution.</title>
        <authorList>
            <person name="Zhu S."/>
            <person name="Cao Y.-Z."/>
            <person name="Jiang C."/>
            <person name="Tan B.-Y."/>
            <person name="Wang Z."/>
            <person name="Feng S."/>
            <person name="Zhang L."/>
            <person name="Su X.-H."/>
            <person name="Brejova B."/>
            <person name="Vinar T."/>
            <person name="Xu M."/>
            <person name="Wang M.-X."/>
            <person name="Zhang S.-G."/>
            <person name="Huang M.-R."/>
            <person name="Wu R."/>
            <person name="Zhou Y."/>
        </authorList>
    </citation>
    <scope>NUCLEOTIDE SEQUENCE [LARGE SCALE GENOMIC DNA]</scope>
    <source>
        <strain evidence="2 3">MB_m1</strain>
    </source>
</reference>
<dbReference type="PANTHER" id="PTHR46865:SF2">
    <property type="entry name" value="MONOOXYGENASE"/>
    <property type="match status" value="1"/>
</dbReference>
<evidence type="ECO:0000313" key="3">
    <source>
        <dbReference type="Proteomes" id="UP000006753"/>
    </source>
</evidence>
<protein>
    <submittedName>
        <fullName evidence="2">Flavoprotein monooxygenase</fullName>
    </submittedName>
</protein>
<feature type="coiled-coil region" evidence="1">
    <location>
        <begin position="113"/>
        <end position="140"/>
    </location>
</feature>
<name>K1X062_MARBU</name>
<proteinExistence type="predicted"/>
<dbReference type="Proteomes" id="UP000006753">
    <property type="component" value="Unassembled WGS sequence"/>
</dbReference>
<dbReference type="RefSeq" id="XP_007291244.1">
    <property type="nucleotide sequence ID" value="XM_007291182.1"/>
</dbReference>
<keyword evidence="2" id="KW-0560">Oxidoreductase</keyword>
<dbReference type="Gene3D" id="3.30.9.10">
    <property type="entry name" value="D-Amino Acid Oxidase, subunit A, domain 2"/>
    <property type="match status" value="1"/>
</dbReference>
<dbReference type="GeneID" id="18759290"/>
<dbReference type="KEGG" id="mbe:MBM_03355"/>
<dbReference type="OrthoDB" id="655030at2759"/>
<dbReference type="GO" id="GO:0004497">
    <property type="term" value="F:monooxygenase activity"/>
    <property type="evidence" value="ECO:0007669"/>
    <property type="project" value="UniProtKB-KW"/>
</dbReference>
<dbReference type="PANTHER" id="PTHR46865">
    <property type="entry name" value="OXIDOREDUCTASE-RELATED"/>
    <property type="match status" value="1"/>
</dbReference>
<dbReference type="EMBL" id="JH921433">
    <property type="protein sequence ID" value="EKD18362.1"/>
    <property type="molecule type" value="Genomic_DNA"/>
</dbReference>
<dbReference type="Gene3D" id="3.50.50.60">
    <property type="entry name" value="FAD/NAD(P)-binding domain"/>
    <property type="match status" value="1"/>
</dbReference>
<accession>K1X062</accession>
<keyword evidence="3" id="KW-1185">Reference proteome</keyword>
<keyword evidence="2" id="KW-0503">Monooxygenase</keyword>
<dbReference type="HOGENOM" id="CLU_009665_1_0_1"/>
<organism evidence="2 3">
    <name type="scientific">Marssonina brunnea f. sp. multigermtubi (strain MB_m1)</name>
    <name type="common">Marssonina leaf spot fungus</name>
    <dbReference type="NCBI Taxonomy" id="1072389"/>
    <lineage>
        <taxon>Eukaryota</taxon>
        <taxon>Fungi</taxon>
        <taxon>Dikarya</taxon>
        <taxon>Ascomycota</taxon>
        <taxon>Pezizomycotina</taxon>
        <taxon>Leotiomycetes</taxon>
        <taxon>Helotiales</taxon>
        <taxon>Drepanopezizaceae</taxon>
        <taxon>Drepanopeziza</taxon>
    </lineage>
</organism>
<evidence type="ECO:0000313" key="2">
    <source>
        <dbReference type="EMBL" id="EKD18362.1"/>
    </source>
</evidence>
<dbReference type="InParanoid" id="K1X062"/>
<dbReference type="AlphaFoldDB" id="K1X062"/>
<dbReference type="STRING" id="1072389.K1X062"/>
<sequence>MPKPFRILISGGGVAGPILAYWLSRIDTTRQIHITMIERASSVATSDQRFEVQGLLAFLENLFHYAKTIKTDPRGIDAKIQPQCDNAIPREGGPSNEPQSLPEELCDVLSEIIKEEKKVKVQYERKVIRIEEEVDRLIVTIQEKCGRSVEEVYDIAVGADGVRSKTRELMLHPADLKECIKLAAPSMFAAILLIPAESQDSLLANRWRYATKARCLFIQQITETVSSVWLIAVGHHPDLAPLQSISNDRAKREAWVRAFSDLDYGEFPRILHHMKSTKSFHTDQMTQVRLPAWYNGRCALVGDAAFSPSVGTAQSTRMAVIGAYVLAGEIGLNMDDPQEALWRYDAKFRKIVEAEQETWTEQMPLEWLNPQTTWSNWARQTILSMVSSDHPISKLPETLESAFDLPDYKWRHFCV</sequence>
<gene>
    <name evidence="2" type="ORF">MBM_03355</name>
</gene>
<dbReference type="SUPFAM" id="SSF51905">
    <property type="entry name" value="FAD/NAD(P)-binding domain"/>
    <property type="match status" value="1"/>
</dbReference>
<dbReference type="InterPro" id="IPR036188">
    <property type="entry name" value="FAD/NAD-bd_sf"/>
</dbReference>
<evidence type="ECO:0000256" key="1">
    <source>
        <dbReference type="SAM" id="Coils"/>
    </source>
</evidence>
<keyword evidence="1" id="KW-0175">Coiled coil</keyword>
<dbReference type="InterPro" id="IPR051704">
    <property type="entry name" value="FAD_aromatic-hydroxylase"/>
</dbReference>
<dbReference type="PRINTS" id="PR00420">
    <property type="entry name" value="RNGMNOXGNASE"/>
</dbReference>